<dbReference type="InterPro" id="IPR011701">
    <property type="entry name" value="MFS"/>
</dbReference>
<evidence type="ECO:0000256" key="4">
    <source>
        <dbReference type="ARBA" id="ARBA00022989"/>
    </source>
</evidence>
<proteinExistence type="predicted"/>
<feature type="domain" description="Major facilitator superfamily (MFS) profile" evidence="7">
    <location>
        <begin position="168"/>
        <end position="403"/>
    </location>
</feature>
<name>A0A4R0K150_9ACTN</name>
<feature type="transmembrane region" description="Helical" evidence="6">
    <location>
        <begin position="341"/>
        <end position="364"/>
    </location>
</feature>
<accession>A0A4R0K150</accession>
<dbReference type="AlphaFoldDB" id="A0A4R0K150"/>
<feature type="transmembrane region" description="Helical" evidence="6">
    <location>
        <begin position="218"/>
        <end position="240"/>
    </location>
</feature>
<feature type="transmembrane region" description="Helical" evidence="6">
    <location>
        <begin position="282"/>
        <end position="300"/>
    </location>
</feature>
<dbReference type="CDD" id="cd06173">
    <property type="entry name" value="MFS_MefA_like"/>
    <property type="match status" value="1"/>
</dbReference>
<feature type="transmembrane region" description="Helical" evidence="6">
    <location>
        <begin position="79"/>
        <end position="98"/>
    </location>
</feature>
<keyword evidence="3 6" id="KW-0812">Transmembrane</keyword>
<dbReference type="SUPFAM" id="SSF103473">
    <property type="entry name" value="MFS general substrate transporter"/>
    <property type="match status" value="1"/>
</dbReference>
<evidence type="ECO:0000313" key="9">
    <source>
        <dbReference type="Proteomes" id="UP000293342"/>
    </source>
</evidence>
<dbReference type="PANTHER" id="PTHR23513">
    <property type="entry name" value="INTEGRAL MEMBRANE EFFLUX PROTEIN-RELATED"/>
    <property type="match status" value="1"/>
</dbReference>
<evidence type="ECO:0000256" key="2">
    <source>
        <dbReference type="ARBA" id="ARBA00022475"/>
    </source>
</evidence>
<feature type="transmembrane region" description="Helical" evidence="6">
    <location>
        <begin position="144"/>
        <end position="162"/>
    </location>
</feature>
<sequence length="403" mass="40585">MKQSLQISIWSFPDIRLVLPARALSYVGDSVALVALMLRVSHDGGPGAITALLLAFAVPTVAMIPFAGRIVDGHDSRTVLVLASLLQAIAGVGLAFSHGLAETLALVCVLQVGQAVAGPAWGALIPRIVGDDLVGKTTGTSQALIGVATLVGSAAGGLLVGWSGDRGALLIDALTFLVLGLVARLVTTRRRPEPGAVREPGALMAGLRSLLGDSLLRILVTCLWVFVLTGEAVNVVEVFLVTDEVGLGASGYGWLMAAQGAGAILGAWGSGRLVTTASRSRALLAGMAAIGGSCVLMGLSHDVVTLAIGCLAVGAGSGMLNAACSTLIVTRTAEQVRGRVVAALGGTVRGCSLIALPLGGLLGAVLGTRMTFVTCGITGVVTAAIAAVLLVRTKDSVVEAVSH</sequence>
<dbReference type="GO" id="GO:0005886">
    <property type="term" value="C:plasma membrane"/>
    <property type="evidence" value="ECO:0007669"/>
    <property type="project" value="UniProtKB-SubCell"/>
</dbReference>
<reference evidence="8 9" key="1">
    <citation type="submission" date="2019-02" db="EMBL/GenBank/DDBJ databases">
        <title>Kribbella capetownensis sp. nov. and Kribbella speibonae sp. nov., isolated from soil.</title>
        <authorList>
            <person name="Curtis S.M."/>
            <person name="Norton I."/>
            <person name="Everest G.J."/>
            <person name="Meyers P.R."/>
        </authorList>
    </citation>
    <scope>NUCLEOTIDE SEQUENCE [LARGE SCALE GENOMIC DNA]</scope>
    <source>
        <strain evidence="8 9">YM53</strain>
    </source>
</reference>
<dbReference type="RefSeq" id="WP_131512577.1">
    <property type="nucleotide sequence ID" value="NZ_SJKD01000001.1"/>
</dbReference>
<dbReference type="OrthoDB" id="3810421at2"/>
<evidence type="ECO:0000259" key="7">
    <source>
        <dbReference type="PROSITE" id="PS50850"/>
    </source>
</evidence>
<dbReference type="PANTHER" id="PTHR23513:SF11">
    <property type="entry name" value="STAPHYLOFERRIN A TRANSPORTER"/>
    <property type="match status" value="1"/>
</dbReference>
<feature type="transmembrane region" description="Helical" evidence="6">
    <location>
        <begin position="306"/>
        <end position="329"/>
    </location>
</feature>
<protein>
    <submittedName>
        <fullName evidence="8">MFS transporter</fullName>
    </submittedName>
</protein>
<gene>
    <name evidence="8" type="ORF">E0H75_08250</name>
</gene>
<dbReference type="Proteomes" id="UP000293342">
    <property type="component" value="Unassembled WGS sequence"/>
</dbReference>
<dbReference type="EMBL" id="SJKD01000001">
    <property type="protein sequence ID" value="TCC53661.1"/>
    <property type="molecule type" value="Genomic_DNA"/>
</dbReference>
<dbReference type="InterPro" id="IPR022324">
    <property type="entry name" value="Bacilysin_exporter_BacE_put"/>
</dbReference>
<feature type="transmembrane region" description="Helical" evidence="6">
    <location>
        <begin position="252"/>
        <end position="270"/>
    </location>
</feature>
<dbReference type="Gene3D" id="1.20.1250.20">
    <property type="entry name" value="MFS general substrate transporter like domains"/>
    <property type="match status" value="2"/>
</dbReference>
<dbReference type="InterPro" id="IPR036259">
    <property type="entry name" value="MFS_trans_sf"/>
</dbReference>
<dbReference type="InterPro" id="IPR020846">
    <property type="entry name" value="MFS_dom"/>
</dbReference>
<dbReference type="PROSITE" id="PS50850">
    <property type="entry name" value="MFS"/>
    <property type="match status" value="1"/>
</dbReference>
<evidence type="ECO:0000313" key="8">
    <source>
        <dbReference type="EMBL" id="TCC53661.1"/>
    </source>
</evidence>
<keyword evidence="9" id="KW-1185">Reference proteome</keyword>
<dbReference type="Pfam" id="PF07690">
    <property type="entry name" value="MFS_1"/>
    <property type="match status" value="2"/>
</dbReference>
<dbReference type="GO" id="GO:0022857">
    <property type="term" value="F:transmembrane transporter activity"/>
    <property type="evidence" value="ECO:0007669"/>
    <property type="project" value="InterPro"/>
</dbReference>
<dbReference type="PRINTS" id="PR01988">
    <property type="entry name" value="EXPORTERBACE"/>
</dbReference>
<evidence type="ECO:0000256" key="1">
    <source>
        <dbReference type="ARBA" id="ARBA00004651"/>
    </source>
</evidence>
<feature type="transmembrane region" description="Helical" evidence="6">
    <location>
        <begin position="104"/>
        <end position="124"/>
    </location>
</feature>
<comment type="subcellular location">
    <subcellularLocation>
        <location evidence="1">Cell membrane</location>
        <topology evidence="1">Multi-pass membrane protein</topology>
    </subcellularLocation>
</comment>
<organism evidence="8 9">
    <name type="scientific">Kribbella capetownensis</name>
    <dbReference type="NCBI Taxonomy" id="1572659"/>
    <lineage>
        <taxon>Bacteria</taxon>
        <taxon>Bacillati</taxon>
        <taxon>Actinomycetota</taxon>
        <taxon>Actinomycetes</taxon>
        <taxon>Propionibacteriales</taxon>
        <taxon>Kribbellaceae</taxon>
        <taxon>Kribbella</taxon>
    </lineage>
</organism>
<feature type="transmembrane region" description="Helical" evidence="6">
    <location>
        <begin position="47"/>
        <end position="67"/>
    </location>
</feature>
<evidence type="ECO:0000256" key="3">
    <source>
        <dbReference type="ARBA" id="ARBA00022692"/>
    </source>
</evidence>
<keyword evidence="5 6" id="KW-0472">Membrane</keyword>
<keyword evidence="4 6" id="KW-1133">Transmembrane helix</keyword>
<feature type="transmembrane region" description="Helical" evidence="6">
    <location>
        <begin position="168"/>
        <end position="186"/>
    </location>
</feature>
<keyword evidence="2" id="KW-1003">Cell membrane</keyword>
<comment type="caution">
    <text evidence="8">The sequence shown here is derived from an EMBL/GenBank/DDBJ whole genome shotgun (WGS) entry which is preliminary data.</text>
</comment>
<evidence type="ECO:0000256" key="5">
    <source>
        <dbReference type="ARBA" id="ARBA00023136"/>
    </source>
</evidence>
<feature type="transmembrane region" description="Helical" evidence="6">
    <location>
        <begin position="370"/>
        <end position="391"/>
    </location>
</feature>
<evidence type="ECO:0000256" key="6">
    <source>
        <dbReference type="SAM" id="Phobius"/>
    </source>
</evidence>